<dbReference type="InterPro" id="IPR008928">
    <property type="entry name" value="6-hairpin_glycosidase_sf"/>
</dbReference>
<dbReference type="Pfam" id="PF17389">
    <property type="entry name" value="Bac_rhamnosid6H"/>
    <property type="match status" value="1"/>
</dbReference>
<gene>
    <name evidence="8" type="ORF">ACFSAH_14735</name>
</gene>
<feature type="domain" description="Bacterial alpha-L-rhamnosidase N-terminal" evidence="5">
    <location>
        <begin position="167"/>
        <end position="338"/>
    </location>
</feature>
<name>A0ABW4IGJ0_9SPHI</name>
<evidence type="ECO:0000256" key="1">
    <source>
        <dbReference type="ARBA" id="ARBA00001445"/>
    </source>
</evidence>
<accession>A0ABW4IGJ0</accession>
<dbReference type="InterPro" id="IPR035398">
    <property type="entry name" value="Bac_rhamnosid_C"/>
</dbReference>
<evidence type="ECO:0000259" key="6">
    <source>
        <dbReference type="Pfam" id="PF17389"/>
    </source>
</evidence>
<dbReference type="Gene3D" id="2.60.420.10">
    <property type="entry name" value="Maltose phosphorylase, domain 3"/>
    <property type="match status" value="1"/>
</dbReference>
<dbReference type="PANTHER" id="PTHR33307:SF6">
    <property type="entry name" value="ALPHA-RHAMNOSIDASE (EUROFUNG)-RELATED"/>
    <property type="match status" value="1"/>
</dbReference>
<comment type="caution">
    <text evidence="8">The sequence shown here is derived from an EMBL/GenBank/DDBJ whole genome shotgun (WGS) entry which is preliminary data.</text>
</comment>
<reference evidence="9" key="1">
    <citation type="journal article" date="2019" name="Int. J. Syst. Evol. Microbiol.">
        <title>The Global Catalogue of Microorganisms (GCM) 10K type strain sequencing project: providing services to taxonomists for standard genome sequencing and annotation.</title>
        <authorList>
            <consortium name="The Broad Institute Genomics Platform"/>
            <consortium name="The Broad Institute Genome Sequencing Center for Infectious Disease"/>
            <person name="Wu L."/>
            <person name="Ma J."/>
        </authorList>
    </citation>
    <scope>NUCLEOTIDE SEQUENCE [LARGE SCALE GENOMIC DNA]</scope>
    <source>
        <strain evidence="9">CCUG 53762</strain>
    </source>
</reference>
<proteinExistence type="predicted"/>
<dbReference type="InterPro" id="IPR016007">
    <property type="entry name" value="Alpha_rhamnosid"/>
</dbReference>
<dbReference type="Gene3D" id="1.50.10.10">
    <property type="match status" value="1"/>
</dbReference>
<evidence type="ECO:0000259" key="5">
    <source>
        <dbReference type="Pfam" id="PF08531"/>
    </source>
</evidence>
<dbReference type="GO" id="GO:0016787">
    <property type="term" value="F:hydrolase activity"/>
    <property type="evidence" value="ECO:0007669"/>
    <property type="project" value="UniProtKB-KW"/>
</dbReference>
<evidence type="ECO:0000256" key="2">
    <source>
        <dbReference type="ARBA" id="ARBA00012652"/>
    </source>
</evidence>
<dbReference type="Pfam" id="PF25788">
    <property type="entry name" value="Ig_Rha78A_N"/>
    <property type="match status" value="1"/>
</dbReference>
<organism evidence="8 9">
    <name type="scientific">Pseudopedobacter beijingensis</name>
    <dbReference type="NCBI Taxonomy" id="1207056"/>
    <lineage>
        <taxon>Bacteria</taxon>
        <taxon>Pseudomonadati</taxon>
        <taxon>Bacteroidota</taxon>
        <taxon>Sphingobacteriia</taxon>
        <taxon>Sphingobacteriales</taxon>
        <taxon>Sphingobacteriaceae</taxon>
        <taxon>Pseudopedobacter</taxon>
    </lineage>
</organism>
<dbReference type="EC" id="3.2.1.40" evidence="2"/>
<dbReference type="InterPro" id="IPR012341">
    <property type="entry name" value="6hp_glycosidase-like_sf"/>
</dbReference>
<dbReference type="RefSeq" id="WP_379663498.1">
    <property type="nucleotide sequence ID" value="NZ_JBHUDG010000041.1"/>
</dbReference>
<dbReference type="InterPro" id="IPR008902">
    <property type="entry name" value="Rhamnosid_concanavalin"/>
</dbReference>
<dbReference type="Pfam" id="PF17390">
    <property type="entry name" value="Bac_rhamnosid_C"/>
    <property type="match status" value="1"/>
</dbReference>
<dbReference type="EMBL" id="JBHUDG010000041">
    <property type="protein sequence ID" value="MFD1631129.1"/>
    <property type="molecule type" value="Genomic_DNA"/>
</dbReference>
<dbReference type="InterPro" id="IPR013737">
    <property type="entry name" value="Bac_rhamnosid_N"/>
</dbReference>
<keyword evidence="9" id="KW-1185">Reference proteome</keyword>
<dbReference type="Proteomes" id="UP001597118">
    <property type="component" value="Unassembled WGS sequence"/>
</dbReference>
<evidence type="ECO:0000259" key="4">
    <source>
        <dbReference type="Pfam" id="PF05592"/>
    </source>
</evidence>
<feature type="domain" description="Alpha-L-rhamnosidase concanavalin-like" evidence="4">
    <location>
        <begin position="347"/>
        <end position="446"/>
    </location>
</feature>
<dbReference type="SUPFAM" id="SSF48208">
    <property type="entry name" value="Six-hairpin glycosidases"/>
    <property type="match status" value="1"/>
</dbReference>
<dbReference type="PIRSF" id="PIRSF010631">
    <property type="entry name" value="A-rhamnsds"/>
    <property type="match status" value="1"/>
</dbReference>
<evidence type="ECO:0000259" key="7">
    <source>
        <dbReference type="Pfam" id="PF17390"/>
    </source>
</evidence>
<dbReference type="InterPro" id="IPR035396">
    <property type="entry name" value="Bac_rhamnosid6H"/>
</dbReference>
<feature type="domain" description="Alpha-L-rhamnosidase C-terminal" evidence="7">
    <location>
        <begin position="804"/>
        <end position="874"/>
    </location>
</feature>
<feature type="domain" description="Alpha-L-rhamnosidase six-hairpin glycosidase" evidence="6">
    <location>
        <begin position="452"/>
        <end position="797"/>
    </location>
</feature>
<comment type="catalytic activity">
    <reaction evidence="1">
        <text>Hydrolysis of terminal non-reducing alpha-L-rhamnose residues in alpha-L-rhamnosides.</text>
        <dbReference type="EC" id="3.2.1.40"/>
    </reaction>
</comment>
<evidence type="ECO:0000256" key="3">
    <source>
        <dbReference type="ARBA" id="ARBA00022801"/>
    </source>
</evidence>
<protein>
    <recommendedName>
        <fullName evidence="2">alpha-L-rhamnosidase</fullName>
        <ecNumber evidence="2">3.2.1.40</ecNumber>
    </recommendedName>
</protein>
<evidence type="ECO:0000313" key="9">
    <source>
        <dbReference type="Proteomes" id="UP001597118"/>
    </source>
</evidence>
<dbReference type="InterPro" id="IPR013783">
    <property type="entry name" value="Ig-like_fold"/>
</dbReference>
<evidence type="ECO:0000313" key="8">
    <source>
        <dbReference type="EMBL" id="MFD1631129.1"/>
    </source>
</evidence>
<dbReference type="Gene3D" id="2.60.40.10">
    <property type="entry name" value="Immunoglobulins"/>
    <property type="match status" value="1"/>
</dbReference>
<sequence>MMKYIKPILFITLLIPYLAFPKGIAIYDLKCEYFDNPEAISQLKPRLSWKLASSNRNVIQTYYEIRVAAEIKNLDDDNKASWYSGKIKSDQSINVSYKGGILDSGKKYYWKVRIWDNKGNASGWSDVKYWRMGILDTTEWKAKWITVIEKDKQRPSPMLRKEITLTKKIKSAIAYITALGLYEAYINGEKIGDSYFTPGWTSYGKRLQYQAYDVTSLLKAGENAIGTILGDGWYRGTLARKGRTDFYGKELGFFFQMEIEYTDGSKDRIISDESWKYSFGPILSSSIYHGETYDSRLEETNWNTTDFTKDAAWSHVNLLHSTKWNLVTTLSPSVRKKEEFKSLKVITTPKGEKVIDFGQNLIGWVRVKAEGEAGTKITINHAEVLDKEGNFYTANLRSAKQENTYILKGNEIEEFEPHFSFQGFRYIKISGYPGEINPENFIAVALYSDMQATGQFNTSNPLINQLQSNIQWGQKGNFLDVPTDCPQRDERLGWTGDAQAFFNTAAFNMNVAGFFRKWLQDLKADQRSDGHVPEVIPNFYGNSSFSAAGWGDAATIIPWQFYVAYADTLILQEQYESMKAWVGYIQKESVNNLWVKVERHYGDWLFFSPSDDLFGKAAVTDRALIAQAFYAYSVQNIVHTARVLGYTEDEVKYTVLLQKVKDAFVKEYTTETGKLTSNTQTAYVLALHFNLLPEHIRQQAAERLADNIKTYGHITTGFLGTPYICHVLSRFGYTDIAYELLIRDKYPSWLYPITKGATTIWERWDGIRPDGSFQNVAMNSFNHYAYGAIGDWMYRKIAGINSDVTQPGYKHIVISPEIGGGLTSAMASLETLYGTVKSEWKIIGKEIELNIQIPVNTTATVHLPFSPKKEVLESGNSLKNHKYINVVGERKLSLGSGNYMFKYFIQ</sequence>
<dbReference type="Pfam" id="PF05592">
    <property type="entry name" value="Bac_rhamnosid"/>
    <property type="match status" value="1"/>
</dbReference>
<dbReference type="PANTHER" id="PTHR33307">
    <property type="entry name" value="ALPHA-RHAMNOSIDASE (EUROFUNG)"/>
    <property type="match status" value="1"/>
</dbReference>
<dbReference type="Gene3D" id="2.60.120.260">
    <property type="entry name" value="Galactose-binding domain-like"/>
    <property type="match status" value="2"/>
</dbReference>
<keyword evidence="3 8" id="KW-0378">Hydrolase</keyword>
<dbReference type="Pfam" id="PF08531">
    <property type="entry name" value="Bac_rhamnosid_N"/>
    <property type="match status" value="1"/>
</dbReference>